<dbReference type="PANTHER" id="PTHR19288:SF95">
    <property type="entry name" value="D-GLYCEROL 3-PHOSPHATE PHOSPHATASE"/>
    <property type="match status" value="1"/>
</dbReference>
<dbReference type="Pfam" id="PF13242">
    <property type="entry name" value="Hydrolase_like"/>
    <property type="match status" value="1"/>
</dbReference>
<dbReference type="SUPFAM" id="SSF56784">
    <property type="entry name" value="HAD-like"/>
    <property type="match status" value="1"/>
</dbReference>
<dbReference type="InterPro" id="IPR023214">
    <property type="entry name" value="HAD_sf"/>
</dbReference>
<dbReference type="EMBL" id="FMYF01000004">
    <property type="protein sequence ID" value="SDB84775.1"/>
    <property type="molecule type" value="Genomic_DNA"/>
</dbReference>
<dbReference type="NCBIfam" id="TIGR01460">
    <property type="entry name" value="HAD-SF-IIA"/>
    <property type="match status" value="1"/>
</dbReference>
<dbReference type="Gene3D" id="3.40.50.1000">
    <property type="entry name" value="HAD superfamily/HAD-like"/>
    <property type="match status" value="2"/>
</dbReference>
<dbReference type="Proteomes" id="UP000199086">
    <property type="component" value="Unassembled WGS sequence"/>
</dbReference>
<proteinExistence type="predicted"/>
<organism evidence="1 2">
    <name type="scientific">Raineyella antarctica</name>
    <dbReference type="NCBI Taxonomy" id="1577474"/>
    <lineage>
        <taxon>Bacteria</taxon>
        <taxon>Bacillati</taxon>
        <taxon>Actinomycetota</taxon>
        <taxon>Actinomycetes</taxon>
        <taxon>Propionibacteriales</taxon>
        <taxon>Propionibacteriaceae</taxon>
        <taxon>Raineyella</taxon>
    </lineage>
</organism>
<gene>
    <name evidence="1" type="ORF">GA0111570_104356</name>
</gene>
<reference evidence="1 2" key="1">
    <citation type="submission" date="2016-06" db="EMBL/GenBank/DDBJ databases">
        <authorList>
            <person name="Olsen C.W."/>
            <person name="Carey S."/>
            <person name="Hinshaw L."/>
            <person name="Karasin A.I."/>
        </authorList>
    </citation>
    <scope>NUCLEOTIDE SEQUENCE [LARGE SCALE GENOMIC DNA]</scope>
    <source>
        <strain evidence="1 2">LZ-22</strain>
    </source>
</reference>
<name>A0A1G6GSW7_9ACTN</name>
<dbReference type="STRING" id="1577474.GA0111570_104356"/>
<dbReference type="InterPro" id="IPR006357">
    <property type="entry name" value="HAD-SF_hydro_IIA"/>
</dbReference>
<protein>
    <submittedName>
        <fullName evidence="1">Haloacid Dehalogenase Superfamily Class (Subfamily) IIA</fullName>
    </submittedName>
</protein>
<evidence type="ECO:0000313" key="1">
    <source>
        <dbReference type="EMBL" id="SDB84775.1"/>
    </source>
</evidence>
<evidence type="ECO:0000313" key="2">
    <source>
        <dbReference type="Proteomes" id="UP000199086"/>
    </source>
</evidence>
<dbReference type="GO" id="GO:0016791">
    <property type="term" value="F:phosphatase activity"/>
    <property type="evidence" value="ECO:0007669"/>
    <property type="project" value="TreeGrafter"/>
</dbReference>
<dbReference type="PANTHER" id="PTHR19288">
    <property type="entry name" value="4-NITROPHENYLPHOSPHATASE-RELATED"/>
    <property type="match status" value="1"/>
</dbReference>
<accession>A0A1G6GSW7</accession>
<dbReference type="Pfam" id="PF13344">
    <property type="entry name" value="Hydrolase_6"/>
    <property type="match status" value="1"/>
</dbReference>
<dbReference type="RefSeq" id="WP_092609186.1">
    <property type="nucleotide sequence ID" value="NZ_FMYF01000004.1"/>
</dbReference>
<dbReference type="GO" id="GO:0005737">
    <property type="term" value="C:cytoplasm"/>
    <property type="evidence" value="ECO:0007669"/>
    <property type="project" value="TreeGrafter"/>
</dbReference>
<dbReference type="OrthoDB" id="9810449at2"/>
<keyword evidence="2" id="KW-1185">Reference proteome</keyword>
<dbReference type="InterPro" id="IPR036412">
    <property type="entry name" value="HAD-like_sf"/>
</dbReference>
<sequence length="332" mass="34599">MTEVVAGYDAVLFDLDGVVYLGPEPVPGAAEGIARLRDRNVPVGFVTNNAARAPQAVVDHLNALGIPCTDQEVVTAGQAGVLMLTQELPAGASVLVCGSPALVEQVRDAGFAVALSADDHPDAVIQGYFPELGWPTLTEAALAVQRGARWFATNLDPSRPTDRGLEPGAGAQIAAVRLVVGGEPRAAGKPDKPLMLAATARLGAERPIFVGDRLDTDIAGGINSGLDTMLVFTGSHRAPELFDAVPSQRPDHVGRDLRDLLAPVRTVSLSDGRARCGDASVHLEDGRVRIDAPGDAMDLVWATARLVWDVRDAGGVADPGQVLEAVAGELAR</sequence>
<dbReference type="AlphaFoldDB" id="A0A1G6GSW7"/>